<sequence length="75" mass="7958">MWVSAAGVARSALYVVLVPHEDAVTVALEYSTGLFEYVAVEAWAGGIWLSGGVVQAPLVLAVWSADECGPELRRP</sequence>
<gene>
    <name evidence="1" type="ORF">CUT44_00780</name>
</gene>
<protein>
    <submittedName>
        <fullName evidence="1">Uncharacterized protein</fullName>
    </submittedName>
</protein>
<proteinExistence type="predicted"/>
<organism evidence="1 2">
    <name type="scientific">Streptomyces carminius</name>
    <dbReference type="NCBI Taxonomy" id="2665496"/>
    <lineage>
        <taxon>Bacteria</taxon>
        <taxon>Bacillati</taxon>
        <taxon>Actinomycetota</taxon>
        <taxon>Actinomycetes</taxon>
        <taxon>Kitasatosporales</taxon>
        <taxon>Streptomycetaceae</taxon>
        <taxon>Streptomyces</taxon>
    </lineage>
</organism>
<name>A0A2M8MCL9_9ACTN</name>
<dbReference type="Proteomes" id="UP000230407">
    <property type="component" value="Unassembled WGS sequence"/>
</dbReference>
<dbReference type="EMBL" id="PGGW01000007">
    <property type="protein sequence ID" value="PJF01975.1"/>
    <property type="molecule type" value="Genomic_DNA"/>
</dbReference>
<keyword evidence="2" id="KW-1185">Reference proteome</keyword>
<evidence type="ECO:0000313" key="2">
    <source>
        <dbReference type="Proteomes" id="UP000230407"/>
    </source>
</evidence>
<reference evidence="1 2" key="1">
    <citation type="submission" date="2017-11" db="EMBL/GenBank/DDBJ databases">
        <title>Streptomyces carmine sp. nov., a novel actinomycete isolated from Sophora alopecuroides in Xinjiang, China.</title>
        <authorList>
            <person name="Wang Y."/>
            <person name="Luo X."/>
            <person name="Wan C."/>
            <person name="Zhang L."/>
        </authorList>
    </citation>
    <scope>NUCLEOTIDE SEQUENCE [LARGE SCALE GENOMIC DNA]</scope>
    <source>
        <strain evidence="1 2">TRM SA0054</strain>
    </source>
</reference>
<evidence type="ECO:0000313" key="1">
    <source>
        <dbReference type="EMBL" id="PJF01975.1"/>
    </source>
</evidence>
<accession>A0A2M8MCL9</accession>
<comment type="caution">
    <text evidence="1">The sequence shown here is derived from an EMBL/GenBank/DDBJ whole genome shotgun (WGS) entry which is preliminary data.</text>
</comment>
<dbReference type="AlphaFoldDB" id="A0A2M8MCL9"/>